<keyword evidence="8" id="KW-0067">ATP-binding</keyword>
<dbReference type="InterPro" id="IPR003442">
    <property type="entry name" value="T6A_TsaE"/>
</dbReference>
<evidence type="ECO:0000256" key="2">
    <source>
        <dbReference type="ARBA" id="ARBA00007599"/>
    </source>
</evidence>
<accession>A0ABT1G545</accession>
<keyword evidence="5" id="KW-0819">tRNA processing</keyword>
<evidence type="ECO:0000313" key="12">
    <source>
        <dbReference type="Proteomes" id="UP001523550"/>
    </source>
</evidence>
<evidence type="ECO:0000256" key="7">
    <source>
        <dbReference type="ARBA" id="ARBA00022741"/>
    </source>
</evidence>
<dbReference type="PANTHER" id="PTHR33540:SF2">
    <property type="entry name" value="TRNA THREONYLCARBAMOYLADENOSINE BIOSYNTHESIS PROTEIN TSAE"/>
    <property type="match status" value="1"/>
</dbReference>
<evidence type="ECO:0000256" key="1">
    <source>
        <dbReference type="ARBA" id="ARBA00004496"/>
    </source>
</evidence>
<protein>
    <recommendedName>
        <fullName evidence="3">tRNA threonylcarbamoyladenosine biosynthesis protein TsaE</fullName>
    </recommendedName>
    <alternativeName>
        <fullName evidence="10">t(6)A37 threonylcarbamoyladenosine biosynthesis protein TsaE</fullName>
    </alternativeName>
</protein>
<keyword evidence="7" id="KW-0547">Nucleotide-binding</keyword>
<dbReference type="Gene3D" id="3.40.50.300">
    <property type="entry name" value="P-loop containing nucleotide triphosphate hydrolases"/>
    <property type="match status" value="1"/>
</dbReference>
<dbReference type="PANTHER" id="PTHR33540">
    <property type="entry name" value="TRNA THREONYLCARBAMOYLADENOSINE BIOSYNTHESIS PROTEIN TSAE"/>
    <property type="match status" value="1"/>
</dbReference>
<comment type="caution">
    <text evidence="11">The sequence shown here is derived from an EMBL/GenBank/DDBJ whole genome shotgun (WGS) entry which is preliminary data.</text>
</comment>
<gene>
    <name evidence="11" type="ORF">J2T60_000172</name>
</gene>
<evidence type="ECO:0000313" key="11">
    <source>
        <dbReference type="EMBL" id="MCP1726207.1"/>
    </source>
</evidence>
<evidence type="ECO:0000256" key="8">
    <source>
        <dbReference type="ARBA" id="ARBA00022840"/>
    </source>
</evidence>
<dbReference type="SUPFAM" id="SSF52540">
    <property type="entry name" value="P-loop containing nucleoside triphosphate hydrolases"/>
    <property type="match status" value="1"/>
</dbReference>
<keyword evidence="9" id="KW-0460">Magnesium</keyword>
<evidence type="ECO:0000256" key="10">
    <source>
        <dbReference type="ARBA" id="ARBA00032441"/>
    </source>
</evidence>
<dbReference type="InterPro" id="IPR027417">
    <property type="entry name" value="P-loop_NTPase"/>
</dbReference>
<keyword evidence="6" id="KW-0479">Metal-binding</keyword>
<evidence type="ECO:0000256" key="3">
    <source>
        <dbReference type="ARBA" id="ARBA00019010"/>
    </source>
</evidence>
<proteinExistence type="inferred from homology"/>
<name>A0ABT1G545_9GAMM</name>
<evidence type="ECO:0000256" key="6">
    <source>
        <dbReference type="ARBA" id="ARBA00022723"/>
    </source>
</evidence>
<dbReference type="NCBIfam" id="TIGR00150">
    <property type="entry name" value="T6A_YjeE"/>
    <property type="match status" value="1"/>
</dbReference>
<organism evidence="11 12">
    <name type="scientific">Natronospira proteinivora</name>
    <dbReference type="NCBI Taxonomy" id="1807133"/>
    <lineage>
        <taxon>Bacteria</taxon>
        <taxon>Pseudomonadati</taxon>
        <taxon>Pseudomonadota</taxon>
        <taxon>Gammaproteobacteria</taxon>
        <taxon>Natronospirales</taxon>
        <taxon>Natronospiraceae</taxon>
        <taxon>Natronospira</taxon>
    </lineage>
</organism>
<dbReference type="Proteomes" id="UP001523550">
    <property type="component" value="Unassembled WGS sequence"/>
</dbReference>
<dbReference type="EMBL" id="JALJYF010000001">
    <property type="protein sequence ID" value="MCP1726207.1"/>
    <property type="molecule type" value="Genomic_DNA"/>
</dbReference>
<evidence type="ECO:0000256" key="4">
    <source>
        <dbReference type="ARBA" id="ARBA00022490"/>
    </source>
</evidence>
<dbReference type="Pfam" id="PF02367">
    <property type="entry name" value="TsaE"/>
    <property type="match status" value="1"/>
</dbReference>
<comment type="similarity">
    <text evidence="2">Belongs to the TsaE family.</text>
</comment>
<evidence type="ECO:0000256" key="9">
    <source>
        <dbReference type="ARBA" id="ARBA00022842"/>
    </source>
</evidence>
<keyword evidence="12" id="KW-1185">Reference proteome</keyword>
<keyword evidence="4" id="KW-0963">Cytoplasm</keyword>
<reference evidence="11 12" key="1">
    <citation type="submission" date="2022-03" db="EMBL/GenBank/DDBJ databases">
        <title>Genomic Encyclopedia of Type Strains, Phase III (KMG-III): the genomes of soil and plant-associated and newly described type strains.</title>
        <authorList>
            <person name="Whitman W."/>
        </authorList>
    </citation>
    <scope>NUCLEOTIDE SEQUENCE [LARGE SCALE GENOMIC DNA]</scope>
    <source>
        <strain evidence="11 12">BSker1</strain>
    </source>
</reference>
<evidence type="ECO:0000256" key="5">
    <source>
        <dbReference type="ARBA" id="ARBA00022694"/>
    </source>
</evidence>
<sequence>MNWNLPDESASQYFGAALARAMMDSDPRAGAVIWLQGDLGAGKTFLVRALLRALGETGPVRSPTYTLMEPYELAGRCIWHMDLYRLADPEELEFLGIRELDESDQFLLVEWPERGRDYLPAPDLKLQMQHRDAGRAVAATASSPRGQQLLDRLRVEQEASGTGAPG</sequence>
<dbReference type="RefSeq" id="WP_253444099.1">
    <property type="nucleotide sequence ID" value="NZ_JALJYF010000001.1"/>
</dbReference>
<comment type="subcellular location">
    <subcellularLocation>
        <location evidence="1">Cytoplasm</location>
    </subcellularLocation>
</comment>